<accession>A0A452DQ80</accession>
<keyword evidence="8" id="KW-1185">Reference proteome</keyword>
<dbReference type="Ensembl" id="ENSCHIT00000005408.1">
    <property type="protein sequence ID" value="ENSCHIP00000001885.1"/>
    <property type="gene ID" value="ENSCHIG00000003872.1"/>
</dbReference>
<keyword evidence="2 6" id="KW-0689">Ribosomal protein</keyword>
<dbReference type="Pfam" id="PF00238">
    <property type="entry name" value="Ribosomal_L14"/>
    <property type="match status" value="1"/>
</dbReference>
<dbReference type="InterPro" id="IPR000218">
    <property type="entry name" value="Ribosomal_uL14"/>
</dbReference>
<dbReference type="SUPFAM" id="SSF50193">
    <property type="entry name" value="Ribosomal protein L14"/>
    <property type="match status" value="1"/>
</dbReference>
<dbReference type="Gene3D" id="2.40.150.20">
    <property type="entry name" value="Ribosomal protein L14"/>
    <property type="match status" value="1"/>
</dbReference>
<dbReference type="GO" id="GO:0070180">
    <property type="term" value="F:large ribosomal subunit rRNA binding"/>
    <property type="evidence" value="ECO:0007669"/>
    <property type="project" value="TreeGrafter"/>
</dbReference>
<protein>
    <recommendedName>
        <fullName evidence="4">Large ribosomal subunit protein uL14</fullName>
    </recommendedName>
    <alternativeName>
        <fullName evidence="5">60S ribosomal protein L23</fullName>
    </alternativeName>
</protein>
<name>A0A452DQ80_CAPHI</name>
<dbReference type="GO" id="GO:0006412">
    <property type="term" value="P:translation"/>
    <property type="evidence" value="ECO:0007669"/>
    <property type="project" value="InterPro"/>
</dbReference>
<dbReference type="SMART" id="SM01374">
    <property type="entry name" value="Ribosomal_L14"/>
    <property type="match status" value="1"/>
</dbReference>
<organism evidence="7 8">
    <name type="scientific">Capra hircus</name>
    <name type="common">Goat</name>
    <dbReference type="NCBI Taxonomy" id="9925"/>
    <lineage>
        <taxon>Eukaryota</taxon>
        <taxon>Metazoa</taxon>
        <taxon>Chordata</taxon>
        <taxon>Craniata</taxon>
        <taxon>Vertebrata</taxon>
        <taxon>Euteleostomi</taxon>
        <taxon>Mammalia</taxon>
        <taxon>Eutheria</taxon>
        <taxon>Laurasiatheria</taxon>
        <taxon>Artiodactyla</taxon>
        <taxon>Ruminantia</taxon>
        <taxon>Pecora</taxon>
        <taxon>Bovidae</taxon>
        <taxon>Caprinae</taxon>
        <taxon>Capra</taxon>
    </lineage>
</organism>
<evidence type="ECO:0000256" key="5">
    <source>
        <dbReference type="ARBA" id="ARBA00035326"/>
    </source>
</evidence>
<dbReference type="GO" id="GO:0003735">
    <property type="term" value="F:structural constituent of ribosome"/>
    <property type="evidence" value="ECO:0007669"/>
    <property type="project" value="InterPro"/>
</dbReference>
<dbReference type="Proteomes" id="UP000291000">
    <property type="component" value="Chromosome 2"/>
</dbReference>
<dbReference type="STRING" id="9925.ENSCHIP00000001885"/>
<dbReference type="PANTHER" id="PTHR11761">
    <property type="entry name" value="50S/60S RIBOSOMAL PROTEIN L14/L23"/>
    <property type="match status" value="1"/>
</dbReference>
<sequence length="145" mass="15609">SGAKFQISLSLPVGAMTNHAGNTGAKNLYIISVKGNKGRLNRLPAAGVGDLGMATVNKGKPELRKKVHPAAITQEPYIANNKGEMKGSAIAGPDAEDRANLWPEIASSTDRAERFFSVFVKTIKNELLPAHTQPKRQEEKIAMFV</sequence>
<keyword evidence="3 6" id="KW-0687">Ribonucleoprotein</keyword>
<evidence type="ECO:0000256" key="6">
    <source>
        <dbReference type="RuleBase" id="RU003949"/>
    </source>
</evidence>
<reference evidence="7" key="3">
    <citation type="submission" date="2025-09" db="UniProtKB">
        <authorList>
            <consortium name="Ensembl"/>
        </authorList>
    </citation>
    <scope>IDENTIFICATION</scope>
</reference>
<evidence type="ECO:0000256" key="1">
    <source>
        <dbReference type="ARBA" id="ARBA00010745"/>
    </source>
</evidence>
<evidence type="ECO:0000256" key="2">
    <source>
        <dbReference type="ARBA" id="ARBA00022980"/>
    </source>
</evidence>
<reference evidence="7" key="2">
    <citation type="submission" date="2025-08" db="UniProtKB">
        <authorList>
            <consortium name="Ensembl"/>
        </authorList>
    </citation>
    <scope>IDENTIFICATION</scope>
</reference>
<evidence type="ECO:0000313" key="7">
    <source>
        <dbReference type="Ensembl" id="ENSCHIP00000001885.1"/>
    </source>
</evidence>
<evidence type="ECO:0000313" key="8">
    <source>
        <dbReference type="Proteomes" id="UP000291000"/>
    </source>
</evidence>
<dbReference type="OMA" id="VGAMTNH"/>
<dbReference type="InterPro" id="IPR036853">
    <property type="entry name" value="Ribosomal_uL14_sf"/>
</dbReference>
<dbReference type="PANTHER" id="PTHR11761:SF8">
    <property type="entry name" value="LARGE RIBOSOMAL SUBUNIT PROTEIN UL14"/>
    <property type="match status" value="1"/>
</dbReference>
<reference evidence="7 8" key="1">
    <citation type="submission" date="2016-04" db="EMBL/GenBank/DDBJ databases">
        <title>Polished mammalian reference genomes with single-molecule sequencing and chromosome conformation capture applied to the Capra hircus genome.</title>
        <authorList>
            <person name="Bickhart D.M."/>
            <person name="Koren S."/>
            <person name="Rosen B."/>
            <person name="Hastie A."/>
            <person name="Liachko I."/>
            <person name="Sullivan S.T."/>
            <person name="Burton J."/>
            <person name="Sayre B.L."/>
            <person name="Huson H.J."/>
            <person name="Lee J."/>
            <person name="Lam E."/>
            <person name="Kelley C.M."/>
            <person name="Hutchison J.L."/>
            <person name="Zhou Y."/>
            <person name="Sun J."/>
            <person name="Crisa A."/>
            <person name="Schwartz J.C."/>
            <person name="Hammond J.A."/>
            <person name="Schroeder S.G."/>
            <person name="Liu G.E."/>
            <person name="Dunham M."/>
            <person name="Shendure J."/>
            <person name="Sonstegard T.S."/>
            <person name="Phillippy A.M."/>
            <person name="Van Tassell C.P."/>
            <person name="Smith T.P."/>
        </authorList>
    </citation>
    <scope>NUCLEOTIDE SEQUENCE [LARGE SCALE GENOMIC DNA]</scope>
</reference>
<proteinExistence type="inferred from homology"/>
<dbReference type="GeneTree" id="ENSGT00390000004690"/>
<comment type="similarity">
    <text evidence="1 6">Belongs to the universal ribosomal protein uL14 family.</text>
</comment>
<dbReference type="EMBL" id="LWLT01000002">
    <property type="status" value="NOT_ANNOTATED_CDS"/>
    <property type="molecule type" value="Genomic_DNA"/>
</dbReference>
<evidence type="ECO:0000256" key="4">
    <source>
        <dbReference type="ARBA" id="ARBA00035199"/>
    </source>
</evidence>
<evidence type="ECO:0000256" key="3">
    <source>
        <dbReference type="ARBA" id="ARBA00023274"/>
    </source>
</evidence>
<dbReference type="GO" id="GO:0022625">
    <property type="term" value="C:cytosolic large ribosomal subunit"/>
    <property type="evidence" value="ECO:0007669"/>
    <property type="project" value="TreeGrafter"/>
</dbReference>
<dbReference type="AlphaFoldDB" id="A0A452DQ80"/>